<name>A0A0N0XK65_9NEIS</name>
<proteinExistence type="predicted"/>
<dbReference type="Pfam" id="PF07963">
    <property type="entry name" value="N_methyl"/>
    <property type="match status" value="1"/>
</dbReference>
<evidence type="ECO:0000256" key="2">
    <source>
        <dbReference type="SAM" id="Phobius"/>
    </source>
</evidence>
<keyword evidence="2" id="KW-1133">Transmembrane helix</keyword>
<dbReference type="EMBL" id="LAQT01000002">
    <property type="protein sequence ID" value="KPC54445.1"/>
    <property type="molecule type" value="Genomic_DNA"/>
</dbReference>
<keyword evidence="2" id="KW-0472">Membrane</keyword>
<organism evidence="3 4">
    <name type="scientific">Amantichitinum ursilacus</name>
    <dbReference type="NCBI Taxonomy" id="857265"/>
    <lineage>
        <taxon>Bacteria</taxon>
        <taxon>Pseudomonadati</taxon>
        <taxon>Pseudomonadota</taxon>
        <taxon>Betaproteobacteria</taxon>
        <taxon>Neisseriales</taxon>
        <taxon>Chitinibacteraceae</taxon>
        <taxon>Amantichitinum</taxon>
    </lineage>
</organism>
<gene>
    <name evidence="3" type="primary">pulG_2</name>
    <name evidence="3" type="ORF">WG78_02675</name>
</gene>
<dbReference type="PROSITE" id="PS00409">
    <property type="entry name" value="PROKAR_NTER_METHYL"/>
    <property type="match status" value="1"/>
</dbReference>
<accession>A0A0N0XK65</accession>
<comment type="caution">
    <text evidence="3">The sequence shown here is derived from an EMBL/GenBank/DDBJ whole genome shotgun (WGS) entry which is preliminary data.</text>
</comment>
<dbReference type="PATRIC" id="fig|857265.3.peg.552"/>
<dbReference type="STRING" id="857265.WG78_02675"/>
<dbReference type="InterPro" id="IPR012902">
    <property type="entry name" value="N_methyl_site"/>
</dbReference>
<dbReference type="InterPro" id="IPR045584">
    <property type="entry name" value="Pilin-like"/>
</dbReference>
<keyword evidence="2" id="KW-0812">Transmembrane</keyword>
<dbReference type="GO" id="GO:0015627">
    <property type="term" value="C:type II protein secretion system complex"/>
    <property type="evidence" value="ECO:0007669"/>
    <property type="project" value="InterPro"/>
</dbReference>
<protein>
    <submittedName>
        <fullName evidence="3">Type II secretion system protein G</fullName>
    </submittedName>
</protein>
<evidence type="ECO:0000256" key="1">
    <source>
        <dbReference type="ARBA" id="ARBA00022481"/>
    </source>
</evidence>
<dbReference type="NCBIfam" id="TIGR02532">
    <property type="entry name" value="IV_pilin_GFxxxE"/>
    <property type="match status" value="1"/>
</dbReference>
<keyword evidence="1" id="KW-0488">Methylation</keyword>
<sequence>MTSLPRRTRGFTLIELMVTLTILAVLATVALPLWQIGAQRNREEELQRDLLQIRAAIDAYKQAVDDGRINKSIDETGYPPTLSLLVDGVKDLKDPTAKKIYFLRRLPRDPFCDCASRSNEETWGKRSYASPPDSPQEGRDVYDVYSLSEGVGLNGVPYRQW</sequence>
<keyword evidence="4" id="KW-1185">Reference proteome</keyword>
<evidence type="ECO:0000313" key="4">
    <source>
        <dbReference type="Proteomes" id="UP000037939"/>
    </source>
</evidence>
<dbReference type="GO" id="GO:0015628">
    <property type="term" value="P:protein secretion by the type II secretion system"/>
    <property type="evidence" value="ECO:0007669"/>
    <property type="project" value="InterPro"/>
</dbReference>
<dbReference type="RefSeq" id="WP_053936243.1">
    <property type="nucleotide sequence ID" value="NZ_LAQT01000002.1"/>
</dbReference>
<evidence type="ECO:0000313" key="3">
    <source>
        <dbReference type="EMBL" id="KPC54445.1"/>
    </source>
</evidence>
<dbReference type="InterPro" id="IPR000983">
    <property type="entry name" value="Bac_GSPG_pilin"/>
</dbReference>
<dbReference type="PANTHER" id="PTHR30093:SF47">
    <property type="entry name" value="TYPE IV PILUS NON-CORE MINOR PILIN PILE"/>
    <property type="match status" value="1"/>
</dbReference>
<dbReference type="SUPFAM" id="SSF54523">
    <property type="entry name" value="Pili subunits"/>
    <property type="match status" value="1"/>
</dbReference>
<feature type="transmembrane region" description="Helical" evidence="2">
    <location>
        <begin position="12"/>
        <end position="34"/>
    </location>
</feature>
<dbReference type="OrthoDB" id="9790526at2"/>
<dbReference type="AlphaFoldDB" id="A0A0N0XK65"/>
<reference evidence="3 4" key="1">
    <citation type="submission" date="2015-07" db="EMBL/GenBank/DDBJ databases">
        <title>Draft genome sequence of the Amantichitinum ursilacus IGB-41, a new chitin-degrading bacterium.</title>
        <authorList>
            <person name="Kirstahler P."/>
            <person name="Guenther M."/>
            <person name="Grumaz C."/>
            <person name="Rupp S."/>
            <person name="Zibek S."/>
            <person name="Sohn K."/>
        </authorList>
    </citation>
    <scope>NUCLEOTIDE SEQUENCE [LARGE SCALE GENOMIC DNA]</scope>
    <source>
        <strain evidence="3 4">IGB-41</strain>
    </source>
</reference>
<dbReference type="PRINTS" id="PR00813">
    <property type="entry name" value="BCTERIALGSPG"/>
</dbReference>
<dbReference type="Proteomes" id="UP000037939">
    <property type="component" value="Unassembled WGS sequence"/>
</dbReference>
<dbReference type="PANTHER" id="PTHR30093">
    <property type="entry name" value="GENERAL SECRETION PATHWAY PROTEIN G"/>
    <property type="match status" value="1"/>
</dbReference>
<dbReference type="Gene3D" id="3.30.700.10">
    <property type="entry name" value="Glycoprotein, Type 4 Pilin"/>
    <property type="match status" value="1"/>
</dbReference>